<keyword evidence="3" id="KW-1185">Reference proteome</keyword>
<evidence type="ECO:0000256" key="1">
    <source>
        <dbReference type="SAM" id="MobiDB-lite"/>
    </source>
</evidence>
<protein>
    <submittedName>
        <fullName evidence="2">Uncharacterized protein</fullName>
    </submittedName>
</protein>
<evidence type="ECO:0000313" key="2">
    <source>
        <dbReference type="EMBL" id="KAJ1104052.1"/>
    </source>
</evidence>
<sequence length="134" mass="14396">MKVSSGAARKTGNKREESPPVSLAGGILLPGGSMPPRRVRDRVSARIGMPTTGTAARESSGNWERTALEVRRVRALTSRDALRGATEGEVGRGSTKRRGGIEGRIKELLPHRRRKDSLPPSGIGTIQLLTSYRG</sequence>
<feature type="region of interest" description="Disordered" evidence="1">
    <location>
        <begin position="1"/>
        <end position="38"/>
    </location>
</feature>
<proteinExistence type="predicted"/>
<dbReference type="AlphaFoldDB" id="A0AAV7MKK8"/>
<accession>A0AAV7MKK8</accession>
<name>A0AAV7MKK8_PLEWA</name>
<evidence type="ECO:0000313" key="3">
    <source>
        <dbReference type="Proteomes" id="UP001066276"/>
    </source>
</evidence>
<dbReference type="Proteomes" id="UP001066276">
    <property type="component" value="Chromosome 9"/>
</dbReference>
<organism evidence="2 3">
    <name type="scientific">Pleurodeles waltl</name>
    <name type="common">Iberian ribbed newt</name>
    <dbReference type="NCBI Taxonomy" id="8319"/>
    <lineage>
        <taxon>Eukaryota</taxon>
        <taxon>Metazoa</taxon>
        <taxon>Chordata</taxon>
        <taxon>Craniata</taxon>
        <taxon>Vertebrata</taxon>
        <taxon>Euteleostomi</taxon>
        <taxon>Amphibia</taxon>
        <taxon>Batrachia</taxon>
        <taxon>Caudata</taxon>
        <taxon>Salamandroidea</taxon>
        <taxon>Salamandridae</taxon>
        <taxon>Pleurodelinae</taxon>
        <taxon>Pleurodeles</taxon>
    </lineage>
</organism>
<comment type="caution">
    <text evidence="2">The sequence shown here is derived from an EMBL/GenBank/DDBJ whole genome shotgun (WGS) entry which is preliminary data.</text>
</comment>
<dbReference type="EMBL" id="JANPWB010000013">
    <property type="protein sequence ID" value="KAJ1104052.1"/>
    <property type="molecule type" value="Genomic_DNA"/>
</dbReference>
<gene>
    <name evidence="2" type="ORF">NDU88_001467</name>
</gene>
<reference evidence="2" key="1">
    <citation type="journal article" date="2022" name="bioRxiv">
        <title>Sequencing and chromosome-scale assembly of the giantPleurodeles waltlgenome.</title>
        <authorList>
            <person name="Brown T."/>
            <person name="Elewa A."/>
            <person name="Iarovenko S."/>
            <person name="Subramanian E."/>
            <person name="Araus A.J."/>
            <person name="Petzold A."/>
            <person name="Susuki M."/>
            <person name="Suzuki K.-i.T."/>
            <person name="Hayashi T."/>
            <person name="Toyoda A."/>
            <person name="Oliveira C."/>
            <person name="Osipova E."/>
            <person name="Leigh N.D."/>
            <person name="Simon A."/>
            <person name="Yun M.H."/>
        </authorList>
    </citation>
    <scope>NUCLEOTIDE SEQUENCE</scope>
    <source>
        <strain evidence="2">20211129_DDA</strain>
        <tissue evidence="2">Liver</tissue>
    </source>
</reference>